<dbReference type="Proteomes" id="UP000199470">
    <property type="component" value="Unassembled WGS sequence"/>
</dbReference>
<dbReference type="OrthoDB" id="9814826at2"/>
<dbReference type="EMBL" id="FOTW01000014">
    <property type="protein sequence ID" value="SFM17301.1"/>
    <property type="molecule type" value="Genomic_DNA"/>
</dbReference>
<dbReference type="PANTHER" id="PTHR30157:SF0">
    <property type="entry name" value="NADPH-DEPENDENT FERRIC-CHELATE REDUCTASE"/>
    <property type="match status" value="1"/>
</dbReference>
<evidence type="ECO:0000256" key="1">
    <source>
        <dbReference type="ARBA" id="ARBA00035644"/>
    </source>
</evidence>
<proteinExistence type="inferred from homology"/>
<keyword evidence="4" id="KW-1185">Reference proteome</keyword>
<dbReference type="CDD" id="cd06193">
    <property type="entry name" value="siderophore_interacting"/>
    <property type="match status" value="1"/>
</dbReference>
<evidence type="ECO:0000313" key="4">
    <source>
        <dbReference type="Proteomes" id="UP000199470"/>
    </source>
</evidence>
<dbReference type="InterPro" id="IPR013113">
    <property type="entry name" value="SIP_FAD-bd"/>
</dbReference>
<name>A0A1I4NP83_9BURK</name>
<dbReference type="GO" id="GO:0016491">
    <property type="term" value="F:oxidoreductase activity"/>
    <property type="evidence" value="ECO:0007669"/>
    <property type="project" value="InterPro"/>
</dbReference>
<dbReference type="SUPFAM" id="SSF63380">
    <property type="entry name" value="Riboflavin synthase domain-like"/>
    <property type="match status" value="1"/>
</dbReference>
<accession>A0A1I4NP83</accession>
<gene>
    <name evidence="3" type="ORF">SAMN02982985_03031</name>
</gene>
<comment type="similarity">
    <text evidence="1">Belongs to the SIP oxidoreductase family.</text>
</comment>
<evidence type="ECO:0000259" key="2">
    <source>
        <dbReference type="PROSITE" id="PS51384"/>
    </source>
</evidence>
<dbReference type="SUPFAM" id="SSF52343">
    <property type="entry name" value="Ferredoxin reductase-like, C-terminal NADP-linked domain"/>
    <property type="match status" value="1"/>
</dbReference>
<dbReference type="InterPro" id="IPR017938">
    <property type="entry name" value="Riboflavin_synthase-like_b-brl"/>
</dbReference>
<organism evidence="3 4">
    <name type="scientific">Rugamonas rubra</name>
    <dbReference type="NCBI Taxonomy" id="758825"/>
    <lineage>
        <taxon>Bacteria</taxon>
        <taxon>Pseudomonadati</taxon>
        <taxon>Pseudomonadota</taxon>
        <taxon>Betaproteobacteria</taxon>
        <taxon>Burkholderiales</taxon>
        <taxon>Oxalobacteraceae</taxon>
        <taxon>Telluria group</taxon>
        <taxon>Rugamonas</taxon>
    </lineage>
</organism>
<dbReference type="Pfam" id="PF04954">
    <property type="entry name" value="SIP"/>
    <property type="match status" value="1"/>
</dbReference>
<reference evidence="3 4" key="1">
    <citation type="submission" date="2016-10" db="EMBL/GenBank/DDBJ databases">
        <authorList>
            <person name="de Groot N.N."/>
        </authorList>
    </citation>
    <scope>NUCLEOTIDE SEQUENCE [LARGE SCALE GENOMIC DNA]</scope>
    <source>
        <strain evidence="3 4">ATCC 43154</strain>
    </source>
</reference>
<sequence length="246" mass="26343">MNSTKPPRTTYLAEVVQIRDLSPGMRRISVAGHGLRALRIDLPGQWMKVFFPAPDGVRPPGRAYTVRAFDQAAGYLDLDFVMHGDEGPAGHWVVNARLGDVLTLAGPRAGYLIDPHAASHLLIGDATALPAIARIAQALPAQAGADVLLEVAGPRERQELHGMATLRTTWLYSGTVPAGASGQLLAAVRASVIDVASVRVWLAGESAMVRAVRQHLLQERGLPPAFLTSAGYWKVGSADHRERDEG</sequence>
<dbReference type="PROSITE" id="PS51384">
    <property type="entry name" value="FAD_FR"/>
    <property type="match status" value="1"/>
</dbReference>
<dbReference type="Gene3D" id="3.40.50.80">
    <property type="entry name" value="Nucleotide-binding domain of ferredoxin-NADP reductase (FNR) module"/>
    <property type="match status" value="1"/>
</dbReference>
<dbReference type="AlphaFoldDB" id="A0A1I4NP83"/>
<dbReference type="Pfam" id="PF08021">
    <property type="entry name" value="FAD_binding_9"/>
    <property type="match status" value="1"/>
</dbReference>
<dbReference type="InterPro" id="IPR039374">
    <property type="entry name" value="SIP_fam"/>
</dbReference>
<dbReference type="InterPro" id="IPR017927">
    <property type="entry name" value="FAD-bd_FR_type"/>
</dbReference>
<feature type="domain" description="FAD-binding FR-type" evidence="2">
    <location>
        <begin position="8"/>
        <end position="114"/>
    </location>
</feature>
<dbReference type="InterPro" id="IPR039261">
    <property type="entry name" value="FNR_nucleotide-bd"/>
</dbReference>
<dbReference type="InterPro" id="IPR007037">
    <property type="entry name" value="SIP_rossman_dom"/>
</dbReference>
<evidence type="ECO:0000313" key="3">
    <source>
        <dbReference type="EMBL" id="SFM17301.1"/>
    </source>
</evidence>
<dbReference type="Gene3D" id="2.40.30.10">
    <property type="entry name" value="Translation factors"/>
    <property type="match status" value="1"/>
</dbReference>
<dbReference type="STRING" id="758825.SAMN02982985_03031"/>
<dbReference type="RefSeq" id="WP_093388535.1">
    <property type="nucleotide sequence ID" value="NZ_FOTW01000014.1"/>
</dbReference>
<dbReference type="PANTHER" id="PTHR30157">
    <property type="entry name" value="FERRIC REDUCTASE, NADPH-DEPENDENT"/>
    <property type="match status" value="1"/>
</dbReference>
<protein>
    <submittedName>
        <fullName evidence="3">NADPH-dependent ferric siderophore reductase, contains FAD-binding and SIP domains</fullName>
    </submittedName>
</protein>